<feature type="compositionally biased region" description="Basic and acidic residues" evidence="6">
    <location>
        <begin position="7"/>
        <end position="22"/>
    </location>
</feature>
<sequence>MGKSDKKRGADEPASQEPKRVKVEVLQPNEEQLPPIAAYFPAGLPQGVEHYEVYEHGSGVGANKKQLTILGKQGKVEYVGSTSGEDYTPGPQPCQYVLGVYNKESGQLSLMPIAGGRVIRMEPRLPGLQYTASLEPVGDDDGEETREERLAMNKKLVASFGSTRRVRQLNAREEGVVRVDKLGDAASALEGVMGELVAQAHASGLTKDKVMAAATQARALPPHDPAGTTPFTAYPPSHLIPDEIMGSLKLKPIMAFTDPGLVMTKENTPRLHPYAARKVKLMAGLQDREVAKTRARLIAFTSALLRLRENRSRMWVEGGDMDKLGKAVNVFSEVLEVLLPLFFHASPPDPSSGKVRWELAKDGETRLVAYICVTALLVEPTAVIHSDQFADLAKWLSLTPNDLQQRFREVGARVKSVALKDEEGKQVAGAERSYQVELLPDGSKALRDMLPDIKINKRK</sequence>
<evidence type="ECO:0000256" key="4">
    <source>
        <dbReference type="ARBA" id="ARBA00023163"/>
    </source>
</evidence>
<evidence type="ECO:0000256" key="5">
    <source>
        <dbReference type="ARBA" id="ARBA00023242"/>
    </source>
</evidence>
<comment type="subcellular location">
    <subcellularLocation>
        <location evidence="1">Nucleus</location>
        <location evidence="1">Nucleolus</location>
    </subcellularLocation>
</comment>
<dbReference type="Pfam" id="PF06870">
    <property type="entry name" value="RNA_pol_I_A49"/>
    <property type="match status" value="1"/>
</dbReference>
<evidence type="ECO:0000256" key="1">
    <source>
        <dbReference type="ARBA" id="ARBA00004604"/>
    </source>
</evidence>
<reference evidence="7" key="1">
    <citation type="submission" date="2021-01" db="EMBL/GenBank/DDBJ databases">
        <authorList>
            <person name="Corre E."/>
            <person name="Pelletier E."/>
            <person name="Niang G."/>
            <person name="Scheremetjew M."/>
            <person name="Finn R."/>
            <person name="Kale V."/>
            <person name="Holt S."/>
            <person name="Cochrane G."/>
            <person name="Meng A."/>
            <person name="Brown T."/>
            <person name="Cohen L."/>
        </authorList>
    </citation>
    <scope>NUCLEOTIDE SEQUENCE</scope>
    <source>
        <strain evidence="7">SAG 11-49</strain>
    </source>
</reference>
<proteinExistence type="inferred from homology"/>
<keyword evidence="4" id="KW-0804">Transcription</keyword>
<evidence type="ECO:0000313" key="7">
    <source>
        <dbReference type="EMBL" id="CAD8691792.1"/>
    </source>
</evidence>
<accession>A0A7S0WZP6</accession>
<evidence type="ECO:0000256" key="3">
    <source>
        <dbReference type="ARBA" id="ARBA00022478"/>
    </source>
</evidence>
<dbReference type="InterPro" id="IPR009668">
    <property type="entry name" value="RNA_pol-assoc_fac_A49-like"/>
</dbReference>
<evidence type="ECO:0000256" key="2">
    <source>
        <dbReference type="ARBA" id="ARBA00009430"/>
    </source>
</evidence>
<evidence type="ECO:0000256" key="6">
    <source>
        <dbReference type="SAM" id="MobiDB-lite"/>
    </source>
</evidence>
<dbReference type="GO" id="GO:0005730">
    <property type="term" value="C:nucleolus"/>
    <property type="evidence" value="ECO:0007669"/>
    <property type="project" value="UniProtKB-SubCell"/>
</dbReference>
<comment type="similarity">
    <text evidence="2">Belongs to the eukaryotic RPA49/POLR1E RNA polymerase subunit family.</text>
</comment>
<feature type="region of interest" description="Disordered" evidence="6">
    <location>
        <begin position="1"/>
        <end position="22"/>
    </location>
</feature>
<protein>
    <recommendedName>
        <fullName evidence="8">DNA-directed RNA polymerase I subunit RPA49</fullName>
    </recommendedName>
</protein>
<gene>
    <name evidence="7" type="ORF">CLEI1391_LOCUS15975</name>
</gene>
<keyword evidence="5" id="KW-0539">Nucleus</keyword>
<dbReference type="GO" id="GO:0003677">
    <property type="term" value="F:DNA binding"/>
    <property type="evidence" value="ECO:0007669"/>
    <property type="project" value="InterPro"/>
</dbReference>
<organism evidence="7">
    <name type="scientific">Chlamydomonas leiostraca</name>
    <dbReference type="NCBI Taxonomy" id="1034604"/>
    <lineage>
        <taxon>Eukaryota</taxon>
        <taxon>Viridiplantae</taxon>
        <taxon>Chlorophyta</taxon>
        <taxon>core chlorophytes</taxon>
        <taxon>Chlorophyceae</taxon>
        <taxon>CS clade</taxon>
        <taxon>Chlamydomonadales</taxon>
        <taxon>Chlamydomonadaceae</taxon>
        <taxon>Chlamydomonas</taxon>
    </lineage>
</organism>
<dbReference type="PANTHER" id="PTHR14440">
    <property type="entry name" value="DNA-DIRECTED RNA POLYMERASE I SUBUNIT RPA49"/>
    <property type="match status" value="1"/>
</dbReference>
<name>A0A7S0WZP6_9CHLO</name>
<dbReference type="GO" id="GO:0000428">
    <property type="term" value="C:DNA-directed RNA polymerase complex"/>
    <property type="evidence" value="ECO:0007669"/>
    <property type="project" value="UniProtKB-KW"/>
</dbReference>
<dbReference type="EMBL" id="HBFB01028581">
    <property type="protein sequence ID" value="CAD8691792.1"/>
    <property type="molecule type" value="Transcribed_RNA"/>
</dbReference>
<dbReference type="AlphaFoldDB" id="A0A7S0WZP6"/>
<keyword evidence="3" id="KW-0240">DNA-directed RNA polymerase</keyword>
<dbReference type="GO" id="GO:0006351">
    <property type="term" value="P:DNA-templated transcription"/>
    <property type="evidence" value="ECO:0007669"/>
    <property type="project" value="InterPro"/>
</dbReference>
<evidence type="ECO:0008006" key="8">
    <source>
        <dbReference type="Google" id="ProtNLM"/>
    </source>
</evidence>